<dbReference type="PANTHER" id="PTHR34484">
    <property type="entry name" value="OS02G0832600 PROTEIN"/>
    <property type="match status" value="1"/>
</dbReference>
<dbReference type="AlphaFoldDB" id="A0A830B384"/>
<name>A0A830B384_9LAMI</name>
<feature type="compositionally biased region" description="Polar residues" evidence="1">
    <location>
        <begin position="222"/>
        <end position="233"/>
    </location>
</feature>
<dbReference type="Proteomes" id="UP000653305">
    <property type="component" value="Unassembled WGS sequence"/>
</dbReference>
<evidence type="ECO:0000256" key="1">
    <source>
        <dbReference type="SAM" id="MobiDB-lite"/>
    </source>
</evidence>
<gene>
    <name evidence="2" type="ORF">PHJA_000142700</name>
</gene>
<protein>
    <submittedName>
        <fullName evidence="2">Uncharacterized protein</fullName>
    </submittedName>
</protein>
<comment type="caution">
    <text evidence="2">The sequence shown here is derived from an EMBL/GenBank/DDBJ whole genome shotgun (WGS) entry which is preliminary data.</text>
</comment>
<evidence type="ECO:0000313" key="3">
    <source>
        <dbReference type="Proteomes" id="UP000653305"/>
    </source>
</evidence>
<feature type="compositionally biased region" description="Acidic residues" evidence="1">
    <location>
        <begin position="207"/>
        <end position="220"/>
    </location>
</feature>
<feature type="compositionally biased region" description="Low complexity" evidence="1">
    <location>
        <begin position="242"/>
        <end position="254"/>
    </location>
</feature>
<dbReference type="OrthoDB" id="1935617at2759"/>
<keyword evidence="3" id="KW-1185">Reference proteome</keyword>
<reference evidence="2" key="1">
    <citation type="submission" date="2020-07" db="EMBL/GenBank/DDBJ databases">
        <title>Ethylene signaling mediates host invasion by parasitic plants.</title>
        <authorList>
            <person name="Yoshida S."/>
        </authorList>
    </citation>
    <scope>NUCLEOTIDE SEQUENCE</scope>
    <source>
        <strain evidence="2">Okayama</strain>
    </source>
</reference>
<dbReference type="PANTHER" id="PTHR34484:SF2">
    <property type="entry name" value="OS02G0832600 PROTEIN"/>
    <property type="match status" value="1"/>
</dbReference>
<evidence type="ECO:0000313" key="2">
    <source>
        <dbReference type="EMBL" id="GFP79992.1"/>
    </source>
</evidence>
<accession>A0A830B384</accession>
<sequence>MDQSQNQKKPLIRGVDVINGIGNSNFKSFNNNNNNNPWRFFPKRKFDKNNITNNNIPTNYSRSAPFAPRNTTSFIIRSKKSGGIAPLVSPCPVTPTILTTPILSPSRELLVDTAKEEWGVDGYGSMKGLIRLSRFEMIYNPNGANVNNGLENRVDDQDGHIARLEGANLDLKERLFFVERELGDLRRRMVCLEGMGNGSGNESEGRVEEEECEDGLDVGDENNVNDYDNNTIGVESKEESNENSNDSTYANNVDADNVNENHCVDPKVEIKDNCVLVKDYMDLAKDGAN</sequence>
<feature type="region of interest" description="Disordered" evidence="1">
    <location>
        <begin position="193"/>
        <end position="254"/>
    </location>
</feature>
<proteinExistence type="predicted"/>
<organism evidence="2 3">
    <name type="scientific">Phtheirospermum japonicum</name>
    <dbReference type="NCBI Taxonomy" id="374723"/>
    <lineage>
        <taxon>Eukaryota</taxon>
        <taxon>Viridiplantae</taxon>
        <taxon>Streptophyta</taxon>
        <taxon>Embryophyta</taxon>
        <taxon>Tracheophyta</taxon>
        <taxon>Spermatophyta</taxon>
        <taxon>Magnoliopsida</taxon>
        <taxon>eudicotyledons</taxon>
        <taxon>Gunneridae</taxon>
        <taxon>Pentapetalae</taxon>
        <taxon>asterids</taxon>
        <taxon>lamiids</taxon>
        <taxon>Lamiales</taxon>
        <taxon>Orobanchaceae</taxon>
        <taxon>Orobanchaceae incertae sedis</taxon>
        <taxon>Phtheirospermum</taxon>
    </lineage>
</organism>
<dbReference type="EMBL" id="BMAC01000014">
    <property type="protein sequence ID" value="GFP79992.1"/>
    <property type="molecule type" value="Genomic_DNA"/>
</dbReference>